<dbReference type="GO" id="GO:0004497">
    <property type="term" value="F:monooxygenase activity"/>
    <property type="evidence" value="ECO:0007669"/>
    <property type="project" value="UniProtKB-KW"/>
</dbReference>
<dbReference type="GO" id="GO:0016705">
    <property type="term" value="F:oxidoreductase activity, acting on paired donors, with incorporation or reduction of molecular oxygen"/>
    <property type="evidence" value="ECO:0007669"/>
    <property type="project" value="InterPro"/>
</dbReference>
<dbReference type="GO" id="GO:0019748">
    <property type="term" value="P:secondary metabolic process"/>
    <property type="evidence" value="ECO:0007669"/>
    <property type="project" value="UniProtKB-ARBA"/>
</dbReference>
<dbReference type="CDD" id="cd11041">
    <property type="entry name" value="CYP503A1-like"/>
    <property type="match status" value="1"/>
</dbReference>
<sequence length="489" mass="55292">MFDLWGTPGVQTLIYISLPLLLVYLFKTPLKWRKGMAPVLGSENDCLYKTTLDAHRKIPDTPYTLPEKPELLVLPTRYIDEIKSLPEGKVSFAKEIFKRFLGRYTTMGTHDQILVNSVKTDLTRNITASLAALQDETAFAFPDTFGPCEEWSPIQLYPKLLRIIALLSGRVFVGRPLCRDEEWIHSSVNFTVDCFAAREEVGKYHWILRPIVARFIPRVQAISRHLANARRLLKPILQERLEAMQKPDYVPPQDMIQFMMKNSGTRASDLTYQAFAQMSLSLAAIHTTSMNLTHLIYDLCAHPEYLEPLREELDAVMKQDGGILVKSSMPKLRLMDSFLKESQRLSPPGAVSLERLTTSDLHLSDGLAIPKGTSIAFCANGLNMDESIIANPEAFDGFRWSRLREQAGNENRHQFVTTGTQSINFGHGTHACPGRFFASNEIKVAFAYIIQHYNLAFRDGESRPKNIYHGTSVIPDPTGVIMFQKVEGK</sequence>
<feature type="binding site" description="axial binding residue" evidence="7">
    <location>
        <position position="432"/>
    </location>
    <ligand>
        <name>heme</name>
        <dbReference type="ChEBI" id="CHEBI:30413"/>
    </ligand>
    <ligandPart>
        <name>Fe</name>
        <dbReference type="ChEBI" id="CHEBI:18248"/>
    </ligandPart>
</feature>
<dbReference type="VEuPathDB" id="FungiDB:ASPWEDRAFT_175021"/>
<evidence type="ECO:0000256" key="6">
    <source>
        <dbReference type="ARBA" id="ARBA00023033"/>
    </source>
</evidence>
<accession>A0A1L9R9U6</accession>
<dbReference type="EMBL" id="KV878215">
    <property type="protein sequence ID" value="OJJ31692.1"/>
    <property type="molecule type" value="Genomic_DNA"/>
</dbReference>
<keyword evidence="5 7" id="KW-0408">Iron</keyword>
<dbReference type="InterPro" id="IPR036396">
    <property type="entry name" value="Cyt_P450_sf"/>
</dbReference>
<comment type="cofactor">
    <cofactor evidence="1 7">
        <name>heme</name>
        <dbReference type="ChEBI" id="CHEBI:30413"/>
    </cofactor>
</comment>
<keyword evidence="3 7" id="KW-0479">Metal-binding</keyword>
<dbReference type="EMBL" id="KV878216">
    <property type="protein sequence ID" value="OJJ30789.1"/>
    <property type="molecule type" value="Genomic_DNA"/>
</dbReference>
<dbReference type="SUPFAM" id="SSF48264">
    <property type="entry name" value="Cytochrome P450"/>
    <property type="match status" value="1"/>
</dbReference>
<evidence type="ECO:0008006" key="13">
    <source>
        <dbReference type="Google" id="ProtNLM"/>
    </source>
</evidence>
<comment type="similarity">
    <text evidence="2 8">Belongs to the cytochrome P450 family.</text>
</comment>
<gene>
    <name evidence="11" type="ORF">ASPWEDRAFT_175021</name>
    <name evidence="10" type="ORF">ASPWEDRAFT_31501</name>
</gene>
<reference evidence="12" key="2">
    <citation type="journal article" date="2017" name="Genome Biol.">
        <title>Comparative genomics reveals high biological diversity and specific adaptations in the industrially and medically important fungal genus Aspergillus.</title>
        <authorList>
            <person name="de Vries R.P."/>
            <person name="Riley R."/>
            <person name="Wiebenga A."/>
            <person name="Aguilar-Osorio G."/>
            <person name="Amillis S."/>
            <person name="Uchima C.A."/>
            <person name="Anderluh G."/>
            <person name="Asadollahi M."/>
            <person name="Askin M."/>
            <person name="Barry K."/>
            <person name="Battaglia E."/>
            <person name="Bayram O."/>
            <person name="Benocci T."/>
            <person name="Braus-Stromeyer S.A."/>
            <person name="Caldana C."/>
            <person name="Canovas D."/>
            <person name="Cerqueira G.C."/>
            <person name="Chen F."/>
            <person name="Chen W."/>
            <person name="Choi C."/>
            <person name="Clum A."/>
            <person name="Dos Santos R.A."/>
            <person name="Damasio A.R."/>
            <person name="Diallinas G."/>
            <person name="Emri T."/>
            <person name="Fekete E."/>
            <person name="Flipphi M."/>
            <person name="Freyberg S."/>
            <person name="Gallo A."/>
            <person name="Gournas C."/>
            <person name="Habgood R."/>
            <person name="Hainaut M."/>
            <person name="Harispe M.L."/>
            <person name="Henrissat B."/>
            <person name="Hilden K.S."/>
            <person name="Hope R."/>
            <person name="Hossain A."/>
            <person name="Karabika E."/>
            <person name="Karaffa L."/>
            <person name="Karanyi Z."/>
            <person name="Krasevec N."/>
            <person name="Kuo A."/>
            <person name="Kusch H."/>
            <person name="LaButti K."/>
            <person name="Lagendijk E.L."/>
            <person name="Lapidus A."/>
            <person name="Levasseur A."/>
            <person name="Lindquist E."/>
            <person name="Lipzen A."/>
            <person name="Logrieco A.F."/>
            <person name="MacCabe A."/>
            <person name="Maekelae M.R."/>
            <person name="Malavazi I."/>
            <person name="Melin P."/>
            <person name="Meyer V."/>
            <person name="Mielnichuk N."/>
            <person name="Miskei M."/>
            <person name="Molnar A.P."/>
            <person name="Mule G."/>
            <person name="Ngan C.Y."/>
            <person name="Orejas M."/>
            <person name="Orosz E."/>
            <person name="Ouedraogo J.P."/>
            <person name="Overkamp K.M."/>
            <person name="Park H.-S."/>
            <person name="Perrone G."/>
            <person name="Piumi F."/>
            <person name="Punt P.J."/>
            <person name="Ram A.F."/>
            <person name="Ramon A."/>
            <person name="Rauscher S."/>
            <person name="Record E."/>
            <person name="Riano-Pachon D.M."/>
            <person name="Robert V."/>
            <person name="Roehrig J."/>
            <person name="Ruller R."/>
            <person name="Salamov A."/>
            <person name="Salih N.S."/>
            <person name="Samson R.A."/>
            <person name="Sandor E."/>
            <person name="Sanguinetti M."/>
            <person name="Schuetze T."/>
            <person name="Sepcic K."/>
            <person name="Shelest E."/>
            <person name="Sherlock G."/>
            <person name="Sophianopoulou V."/>
            <person name="Squina F.M."/>
            <person name="Sun H."/>
            <person name="Susca A."/>
            <person name="Todd R.B."/>
            <person name="Tsang A."/>
            <person name="Unkles S.E."/>
            <person name="van de Wiele N."/>
            <person name="van Rossen-Uffink D."/>
            <person name="Oliveira J.V."/>
            <person name="Vesth T.C."/>
            <person name="Visser J."/>
            <person name="Yu J.-H."/>
            <person name="Zhou M."/>
            <person name="Andersen M.R."/>
            <person name="Archer D.B."/>
            <person name="Baker S.E."/>
            <person name="Benoit I."/>
            <person name="Brakhage A.A."/>
            <person name="Braus G.H."/>
            <person name="Fischer R."/>
            <person name="Frisvad J.C."/>
            <person name="Goldman G.H."/>
            <person name="Houbraken J."/>
            <person name="Oakley B."/>
            <person name="Pocsi I."/>
            <person name="Scazzocchio C."/>
            <person name="Seiboth B."/>
            <person name="vanKuyk P.A."/>
            <person name="Wortman J."/>
            <person name="Dyer P.S."/>
            <person name="Grigoriev I.V."/>
        </authorList>
    </citation>
    <scope>NUCLEOTIDE SEQUENCE [LARGE SCALE GENOMIC DNA]</scope>
    <source>
        <strain evidence="12">DTO 134E9</strain>
    </source>
</reference>
<keyword evidence="9" id="KW-0812">Transmembrane</keyword>
<evidence type="ECO:0000313" key="11">
    <source>
        <dbReference type="EMBL" id="OJJ31692.1"/>
    </source>
</evidence>
<protein>
    <recommendedName>
        <fullName evidence="13">Cytochrome P450</fullName>
    </recommendedName>
</protein>
<dbReference type="GeneID" id="63747156"/>
<dbReference type="InterPro" id="IPR017972">
    <property type="entry name" value="Cyt_P450_CS"/>
</dbReference>
<keyword evidence="7 8" id="KW-0349">Heme</keyword>
<keyword evidence="6 8" id="KW-0503">Monooxygenase</keyword>
<evidence type="ECO:0000256" key="4">
    <source>
        <dbReference type="ARBA" id="ARBA00023002"/>
    </source>
</evidence>
<evidence type="ECO:0000313" key="10">
    <source>
        <dbReference type="EMBL" id="OJJ30789.1"/>
    </source>
</evidence>
<keyword evidence="12" id="KW-1185">Reference proteome</keyword>
<dbReference type="Gene3D" id="1.10.630.10">
    <property type="entry name" value="Cytochrome P450"/>
    <property type="match status" value="1"/>
</dbReference>
<dbReference type="PRINTS" id="PR00465">
    <property type="entry name" value="EP450IV"/>
</dbReference>
<organism evidence="11 12">
    <name type="scientific">Aspergillus wentii DTO 134E9</name>
    <dbReference type="NCBI Taxonomy" id="1073089"/>
    <lineage>
        <taxon>Eukaryota</taxon>
        <taxon>Fungi</taxon>
        <taxon>Dikarya</taxon>
        <taxon>Ascomycota</taxon>
        <taxon>Pezizomycotina</taxon>
        <taxon>Eurotiomycetes</taxon>
        <taxon>Eurotiomycetidae</taxon>
        <taxon>Eurotiales</taxon>
        <taxon>Aspergillaceae</taxon>
        <taxon>Aspergillus</taxon>
        <taxon>Aspergillus subgen. Cremei</taxon>
    </lineage>
</organism>
<dbReference type="Proteomes" id="UP000184383">
    <property type="component" value="Unassembled WGS sequence"/>
</dbReference>
<dbReference type="InterPro" id="IPR001128">
    <property type="entry name" value="Cyt_P450"/>
</dbReference>
<keyword evidence="9" id="KW-0472">Membrane</keyword>
<keyword evidence="4 8" id="KW-0560">Oxidoreductase</keyword>
<evidence type="ECO:0000313" key="12">
    <source>
        <dbReference type="Proteomes" id="UP000184383"/>
    </source>
</evidence>
<dbReference type="PROSITE" id="PS00086">
    <property type="entry name" value="CYTOCHROME_P450"/>
    <property type="match status" value="1"/>
</dbReference>
<dbReference type="Pfam" id="PF00067">
    <property type="entry name" value="p450"/>
    <property type="match status" value="1"/>
</dbReference>
<proteinExistence type="inferred from homology"/>
<evidence type="ECO:0000256" key="2">
    <source>
        <dbReference type="ARBA" id="ARBA00010617"/>
    </source>
</evidence>
<dbReference type="RefSeq" id="XP_040685369.1">
    <property type="nucleotide sequence ID" value="XM_040831308.1"/>
</dbReference>
<reference evidence="11" key="1">
    <citation type="submission" date="2015-09" db="EMBL/GenBank/DDBJ databases">
        <title>Genomic diversity in the industrially and medically important fungal genus Aspergillus.</title>
        <authorList>
            <consortium name="DOE Joint Genome Institute"/>
            <person name="Riley R."/>
            <person name="Labutti K."/>
            <person name="Clum A."/>
            <person name="Sun H."/>
            <person name="Wiebenga A."/>
            <person name="De Vries R.P."/>
            <person name="Grigoriev I.V."/>
        </authorList>
    </citation>
    <scope>NUCLEOTIDE SEQUENCE [LARGE SCALE GENOMIC DNA]</scope>
    <source>
        <strain evidence="11">DTO 134E9</strain>
    </source>
</reference>
<dbReference type="OrthoDB" id="1844152at2759"/>
<evidence type="ECO:0000256" key="9">
    <source>
        <dbReference type="SAM" id="Phobius"/>
    </source>
</evidence>
<evidence type="ECO:0000256" key="8">
    <source>
        <dbReference type="RuleBase" id="RU000461"/>
    </source>
</evidence>
<dbReference type="GO" id="GO:0005506">
    <property type="term" value="F:iron ion binding"/>
    <property type="evidence" value="ECO:0007669"/>
    <property type="project" value="InterPro"/>
</dbReference>
<dbReference type="VEuPathDB" id="FungiDB:ASPWEDRAFT_31501"/>
<dbReference type="AlphaFoldDB" id="A0A1L9R9U6"/>
<keyword evidence="9" id="KW-1133">Transmembrane helix</keyword>
<dbReference type="STRING" id="1073089.A0A1L9R9U6"/>
<dbReference type="PANTHER" id="PTHR46206:SF6">
    <property type="entry name" value="CYTOCHROME P450 MONOOXYGENASE AN1598-RELATED"/>
    <property type="match status" value="1"/>
</dbReference>
<evidence type="ECO:0000256" key="7">
    <source>
        <dbReference type="PIRSR" id="PIRSR602403-1"/>
    </source>
</evidence>
<evidence type="ECO:0000256" key="1">
    <source>
        <dbReference type="ARBA" id="ARBA00001971"/>
    </source>
</evidence>
<dbReference type="GO" id="GO:0020037">
    <property type="term" value="F:heme binding"/>
    <property type="evidence" value="ECO:0007669"/>
    <property type="project" value="InterPro"/>
</dbReference>
<name>A0A1L9R9U6_ASPWE</name>
<dbReference type="PANTHER" id="PTHR46206">
    <property type="entry name" value="CYTOCHROME P450"/>
    <property type="match status" value="1"/>
</dbReference>
<evidence type="ECO:0000256" key="3">
    <source>
        <dbReference type="ARBA" id="ARBA00022723"/>
    </source>
</evidence>
<evidence type="ECO:0000256" key="5">
    <source>
        <dbReference type="ARBA" id="ARBA00023004"/>
    </source>
</evidence>
<feature type="transmembrane region" description="Helical" evidence="9">
    <location>
        <begin position="6"/>
        <end position="26"/>
    </location>
</feature>
<dbReference type="InterPro" id="IPR002403">
    <property type="entry name" value="Cyt_P450_E_grp-IV"/>
</dbReference>